<dbReference type="AlphaFoldDB" id="A0A6A6S7F9"/>
<evidence type="ECO:0000313" key="1">
    <source>
        <dbReference type="EMBL" id="KAF2643806.1"/>
    </source>
</evidence>
<protein>
    <submittedName>
        <fullName evidence="1">Uncharacterized protein</fullName>
    </submittedName>
</protein>
<accession>A0A6A6S7F9</accession>
<keyword evidence="2" id="KW-1185">Reference proteome</keyword>
<dbReference type="Proteomes" id="UP000799753">
    <property type="component" value="Unassembled WGS sequence"/>
</dbReference>
<proteinExistence type="predicted"/>
<reference evidence="1" key="1">
    <citation type="journal article" date="2020" name="Stud. Mycol.">
        <title>101 Dothideomycetes genomes: a test case for predicting lifestyles and emergence of pathogens.</title>
        <authorList>
            <person name="Haridas S."/>
            <person name="Albert R."/>
            <person name="Binder M."/>
            <person name="Bloem J."/>
            <person name="Labutti K."/>
            <person name="Salamov A."/>
            <person name="Andreopoulos B."/>
            <person name="Baker S."/>
            <person name="Barry K."/>
            <person name="Bills G."/>
            <person name="Bluhm B."/>
            <person name="Cannon C."/>
            <person name="Castanera R."/>
            <person name="Culley D."/>
            <person name="Daum C."/>
            <person name="Ezra D."/>
            <person name="Gonzalez J."/>
            <person name="Henrissat B."/>
            <person name="Kuo A."/>
            <person name="Liang C."/>
            <person name="Lipzen A."/>
            <person name="Lutzoni F."/>
            <person name="Magnuson J."/>
            <person name="Mondo S."/>
            <person name="Nolan M."/>
            <person name="Ohm R."/>
            <person name="Pangilinan J."/>
            <person name="Park H.-J."/>
            <person name="Ramirez L."/>
            <person name="Alfaro M."/>
            <person name="Sun H."/>
            <person name="Tritt A."/>
            <person name="Yoshinaga Y."/>
            <person name="Zwiers L.-H."/>
            <person name="Turgeon B."/>
            <person name="Goodwin S."/>
            <person name="Spatafora J."/>
            <person name="Crous P."/>
            <person name="Grigoriev I."/>
        </authorList>
    </citation>
    <scope>NUCLEOTIDE SEQUENCE</scope>
    <source>
        <strain evidence="1">CBS 473.64</strain>
    </source>
</reference>
<name>A0A6A6S7F9_9PLEO</name>
<evidence type="ECO:0000313" key="2">
    <source>
        <dbReference type="Proteomes" id="UP000799753"/>
    </source>
</evidence>
<gene>
    <name evidence="1" type="ORF">P280DRAFT_217690</name>
</gene>
<organism evidence="1 2">
    <name type="scientific">Massarina eburnea CBS 473.64</name>
    <dbReference type="NCBI Taxonomy" id="1395130"/>
    <lineage>
        <taxon>Eukaryota</taxon>
        <taxon>Fungi</taxon>
        <taxon>Dikarya</taxon>
        <taxon>Ascomycota</taxon>
        <taxon>Pezizomycotina</taxon>
        <taxon>Dothideomycetes</taxon>
        <taxon>Pleosporomycetidae</taxon>
        <taxon>Pleosporales</taxon>
        <taxon>Massarineae</taxon>
        <taxon>Massarinaceae</taxon>
        <taxon>Massarina</taxon>
    </lineage>
</organism>
<sequence>MGLSIGAAVVELLCSSTRCAWERRAALGSGHLMWQGEAKSGLIVRFSDARAHSAGEIRFMAAGSDQRCRPLGSNGRPAAPPVLIVASCRRRWNLGLGFAWDLLARQIRAISVRRHDGRRHVPAARSTLTGEQESHPLRRRMAGIRSCSKMQLEMHGLRGGDGRGS</sequence>
<dbReference type="EMBL" id="MU006779">
    <property type="protein sequence ID" value="KAF2643806.1"/>
    <property type="molecule type" value="Genomic_DNA"/>
</dbReference>